<reference evidence="3" key="1">
    <citation type="submission" date="2023-10" db="EMBL/GenBank/DDBJ databases">
        <authorList>
            <person name="Chen Y."/>
            <person name="Shah S."/>
            <person name="Dougan E. K."/>
            <person name="Thang M."/>
            <person name="Chan C."/>
        </authorList>
    </citation>
    <scope>NUCLEOTIDE SEQUENCE [LARGE SCALE GENOMIC DNA]</scope>
</reference>
<protein>
    <recommendedName>
        <fullName evidence="2">Integrase catalytic domain-containing protein</fullName>
    </recommendedName>
</protein>
<feature type="region of interest" description="Disordered" evidence="1">
    <location>
        <begin position="290"/>
        <end position="362"/>
    </location>
</feature>
<name>A0ABN9TBS8_9DINO</name>
<feature type="region of interest" description="Disordered" evidence="1">
    <location>
        <begin position="1182"/>
        <end position="1203"/>
    </location>
</feature>
<feature type="compositionally biased region" description="Basic and acidic residues" evidence="1">
    <location>
        <begin position="1182"/>
        <end position="1196"/>
    </location>
</feature>
<feature type="compositionally biased region" description="Low complexity" evidence="1">
    <location>
        <begin position="1262"/>
        <end position="1277"/>
    </location>
</feature>
<sequence>MQCHEGDEAAYAEEWAGWTGGGWWRQESSAWDGGRGLDAGLSKTAPSYELLKTDGYRVFRRKLEVFERCCRKRGTTAISEGAFLVINSLQGEAAEATEEIYLDLLETDDAFRPLFKVLDEYYKYDNQTELPARTDQFFGRFARQDKESMKLYCLRHQRDLRKLKEVGMEIPDMLAGWHLLARAASPPSGAAKVRSQCVDGLGWQKVKKALLDTCGAEGLPDKRDIKRVEKMLLGQNTKDDAHYTDDYEWERGLSYEGTFVDAKKRVAEIAKSRGFCPIVAVALDNNYQREARPARAPGKGKGRGRGEGKGKGRGSSQPRRDPPALKFPKAPFARPQAASSAGSTGTGSTQQHGPRFKMFRHGGFAGTETESGNVVEDIETLEYANSTEKVSLLTVGRGISDGGATRPVMGDEVWAQWEELLRVKQLLHEVMYDKSDRRFRFGDGKTLEAKKAVALRVWPFGVKKQVAIHLVEGWAPLLIAGPCMEEWGLVQDYRAGAFMVEDLPDKGWIKSERDEESHFIIDLLGSAGKEADDAMNEGAPTGGEESGDDSTGKDSEGSSVKGDADEGSDSSVPDADANYLETIKEFDDIGSDDEALTTEGPAEAGLTDMGADAYSDLILALEQAETDMKDALRGPRERVVWKVFVDKRALSEELLEFPQVKVVQFRQADGWDFSKPSVIRCFLSKTEEEKPDDIFFAPPCRSGALGSMSTRSFRRSTKKARSKCRRGAKFEIKGKLMPCQKPTRLQSTNKEFIHHMNMQCRCAEEHVVLRGKLAQQAQNYPRPMARRMAYLIAYQGMADDIEDTNTAEEVSKDIDAIEYTDVMQELMKRFNVSTIRAVKRAHISLGHPSNAALATAMKCAKAPAEWIQCAKLFQCEVCLSRQRPRAVRVAVLPKAKRFNEVVNTDVYYVTWKNKERKILALMGEFTRYEVDYPIAQETFKKEVKLFQKLWVSWAGKPDAMGVDMAGSRTSRRMHQWMSKHNITLDLIPKGAHHKLGLMGRNHAVRRGQLSKCHLQFPDDTLKTALGMAASQRNILRNVHGYSPATLVLGAQPKVPGALCDQDFGLAEQAALVDPKSEVREMMVRRAAAGAAFIEANCSRAVRAALLARSRPTRHECQIGEWVYFWRPEMSTGLEKCHWHGPALVVAVESKVNEADAMHASVVWVTHGCTIYRCTVEQLRPELPSETREREGRREDPDSPLSTIEKLRGALRRTKGTCSFSDLAEGGQRPQCDDALGDVGAQQPGAQGRRAGDRAEQEREEPSGAAAAAAPEAPQPAEAGEEAAPDPAPSWASAARERGNATRGPSRVHIEAMAKRSIEEAEKLDGIPLAKRARMSWARLAPQQEESCLIVEVGDEMMPLEESTETIYMLAFKRKVPAIERGQFYAAKLEALEVFNKNDGWGPIDEAEVGPAACCPLRFLLKWKVKDGQRVANARVLYQGFKHSDVAEGRLDKEAPTLSRLGRRTVMLWAALRTWRLFAADVKSAFLQAEDVSARGIELCASPTKEMREMLVHQIGLQPGQLLKMIKPCYGGPRSPKLWRYRSDEVTREIGSNNRWREDRLLLSLRAARPSDDPLVDGLIGKRVGDFVGCGKNVNCEDDLCAKLDDAECFQARLGALNEKFKFGKWEFGPSLVFTGGVVEQPRSTYAVTIKFEKYLHAVKPITVEKHRRADPTSALSPKDLTSFRTLNGQLQWPAAQGVTIAAAIVSFRAAATGHATVQDLLGANKDLRFLKANADVGLYFGFDKPWSELRVGGYSDASWASRPDGSSKGGYQIFVGPEDELNAGTPAPFVAMEWASKKLVRLCRSSLSAEA</sequence>
<evidence type="ECO:0000259" key="2">
    <source>
        <dbReference type="PROSITE" id="PS50994"/>
    </source>
</evidence>
<accession>A0ABN9TBS8</accession>
<feature type="domain" description="Integrase catalytic" evidence="2">
    <location>
        <begin position="889"/>
        <end position="1051"/>
    </location>
</feature>
<dbReference type="Gene3D" id="3.30.420.10">
    <property type="entry name" value="Ribonuclease H-like superfamily/Ribonuclease H"/>
    <property type="match status" value="1"/>
</dbReference>
<organism evidence="3 4">
    <name type="scientific">Prorocentrum cordatum</name>
    <dbReference type="NCBI Taxonomy" id="2364126"/>
    <lineage>
        <taxon>Eukaryota</taxon>
        <taxon>Sar</taxon>
        <taxon>Alveolata</taxon>
        <taxon>Dinophyceae</taxon>
        <taxon>Prorocentrales</taxon>
        <taxon>Prorocentraceae</taxon>
        <taxon>Prorocentrum</taxon>
    </lineage>
</organism>
<feature type="region of interest" description="Disordered" evidence="1">
    <location>
        <begin position="1219"/>
        <end position="1307"/>
    </location>
</feature>
<evidence type="ECO:0000313" key="4">
    <source>
        <dbReference type="Proteomes" id="UP001189429"/>
    </source>
</evidence>
<proteinExistence type="predicted"/>
<feature type="region of interest" description="Disordered" evidence="1">
    <location>
        <begin position="530"/>
        <end position="575"/>
    </location>
</feature>
<dbReference type="PROSITE" id="PS50994">
    <property type="entry name" value="INTEGRASE"/>
    <property type="match status" value="1"/>
</dbReference>
<dbReference type="Proteomes" id="UP001189429">
    <property type="component" value="Unassembled WGS sequence"/>
</dbReference>
<comment type="caution">
    <text evidence="3">The sequence shown here is derived from an EMBL/GenBank/DDBJ whole genome shotgun (WGS) entry which is preliminary data.</text>
</comment>
<dbReference type="EMBL" id="CAUYUJ010014556">
    <property type="protein sequence ID" value="CAK0843172.1"/>
    <property type="molecule type" value="Genomic_DNA"/>
</dbReference>
<evidence type="ECO:0000256" key="1">
    <source>
        <dbReference type="SAM" id="MobiDB-lite"/>
    </source>
</evidence>
<feature type="compositionally biased region" description="Basic and acidic residues" evidence="1">
    <location>
        <begin position="1249"/>
        <end position="1261"/>
    </location>
</feature>
<keyword evidence="4" id="KW-1185">Reference proteome</keyword>
<dbReference type="SUPFAM" id="SSF53098">
    <property type="entry name" value="Ribonuclease H-like"/>
    <property type="match status" value="1"/>
</dbReference>
<dbReference type="InterPro" id="IPR012337">
    <property type="entry name" value="RNaseH-like_sf"/>
</dbReference>
<feature type="compositionally biased region" description="Low complexity" evidence="1">
    <location>
        <begin position="324"/>
        <end position="351"/>
    </location>
</feature>
<gene>
    <name evidence="3" type="ORF">PCOR1329_LOCUS37605</name>
</gene>
<dbReference type="InterPro" id="IPR001584">
    <property type="entry name" value="Integrase_cat-core"/>
</dbReference>
<evidence type="ECO:0000313" key="3">
    <source>
        <dbReference type="EMBL" id="CAK0843172.1"/>
    </source>
</evidence>
<dbReference type="InterPro" id="IPR036397">
    <property type="entry name" value="RNaseH_sf"/>
</dbReference>